<dbReference type="AlphaFoldDB" id="A0A8H6H6Z3"/>
<dbReference type="Proteomes" id="UP000521943">
    <property type="component" value="Unassembled WGS sequence"/>
</dbReference>
<reference evidence="2 3" key="1">
    <citation type="submission" date="2020-07" db="EMBL/GenBank/DDBJ databases">
        <title>Comparative genomics of pyrophilous fungi reveals a link between fire events and developmental genes.</title>
        <authorList>
            <consortium name="DOE Joint Genome Institute"/>
            <person name="Steindorff A.S."/>
            <person name="Carver A."/>
            <person name="Calhoun S."/>
            <person name="Stillman K."/>
            <person name="Liu H."/>
            <person name="Lipzen A."/>
            <person name="Pangilinan J."/>
            <person name="Labutti K."/>
            <person name="Bruns T.D."/>
            <person name="Grigoriev I.V."/>
        </authorList>
    </citation>
    <scope>NUCLEOTIDE SEQUENCE [LARGE SCALE GENOMIC DNA]</scope>
    <source>
        <strain evidence="2 3">CBS 144469</strain>
    </source>
</reference>
<feature type="compositionally biased region" description="Low complexity" evidence="1">
    <location>
        <begin position="576"/>
        <end position="585"/>
    </location>
</feature>
<dbReference type="InterPro" id="IPR046521">
    <property type="entry name" value="DUF6698"/>
</dbReference>
<evidence type="ECO:0000256" key="1">
    <source>
        <dbReference type="SAM" id="MobiDB-lite"/>
    </source>
</evidence>
<organism evidence="2 3">
    <name type="scientific">Ephemerocybe angulata</name>
    <dbReference type="NCBI Taxonomy" id="980116"/>
    <lineage>
        <taxon>Eukaryota</taxon>
        <taxon>Fungi</taxon>
        <taxon>Dikarya</taxon>
        <taxon>Basidiomycota</taxon>
        <taxon>Agaricomycotina</taxon>
        <taxon>Agaricomycetes</taxon>
        <taxon>Agaricomycetidae</taxon>
        <taxon>Agaricales</taxon>
        <taxon>Agaricineae</taxon>
        <taxon>Psathyrellaceae</taxon>
        <taxon>Ephemerocybe</taxon>
    </lineage>
</organism>
<name>A0A8H6H6Z3_9AGAR</name>
<feature type="region of interest" description="Disordered" evidence="1">
    <location>
        <begin position="83"/>
        <end position="105"/>
    </location>
</feature>
<feature type="compositionally biased region" description="Basic and acidic residues" evidence="1">
    <location>
        <begin position="494"/>
        <end position="513"/>
    </location>
</feature>
<proteinExistence type="predicted"/>
<gene>
    <name evidence="2" type="ORF">DFP72DRAFT_863026</name>
</gene>
<keyword evidence="3" id="KW-1185">Reference proteome</keyword>
<feature type="compositionally biased region" description="Acidic residues" evidence="1">
    <location>
        <begin position="373"/>
        <end position="383"/>
    </location>
</feature>
<feature type="region of interest" description="Disordered" evidence="1">
    <location>
        <begin position="1"/>
        <end position="22"/>
    </location>
</feature>
<feature type="compositionally biased region" description="Basic and acidic residues" evidence="1">
    <location>
        <begin position="425"/>
        <end position="443"/>
    </location>
</feature>
<dbReference type="EMBL" id="JACGCI010000285">
    <property type="protein sequence ID" value="KAF6741115.1"/>
    <property type="molecule type" value="Genomic_DNA"/>
</dbReference>
<accession>A0A8H6H6Z3</accession>
<evidence type="ECO:0000313" key="3">
    <source>
        <dbReference type="Proteomes" id="UP000521943"/>
    </source>
</evidence>
<sequence length="591" mass="66240">MPAAKSSSRPPPTKKRQRSPHEIHVVQLCAALEDTINKSRKIRNDDILDKYRKKWRWAMPGIALWISISSVVLSHFSMGAELDDEDAQEAEGDSEEGRSSSPAPAVAVQDEALFEQLMTLNPYPEFPLEKTLSMIHKKSPLALKTLVDDIFKVQARSGRGDDIRRIRKVLPEMLPLKKTDHLEQRFTGEGVKSERGWHNLDCASMLVPLKHRALFLKDREAFMKRVIEGEDDQYRFKASDYPSFLWANNTEYKGPQKMLKGMFLGHVVIRGTRGLYFGLASMYGGANSKARNPIAGIHGLTSLGPHHIGYSCVVIYNAASSLLSWSPRDKTFSLRKFYKNIVDLLSSNTPWAKKTLADINKQMPWDRIRKDEEDFDSSEDDSPEAPHNLLANYNPDDDSDAEDPPTSPKPASGSSVPTSSPATSPKRDRSPSRPAESPKKPEAEPLEDEGEVPMEEEDDFDIYAEPVGHPKGRKDKLATRILSDEEDPEDEEDEIKRFFEGDEKSGMADDDTFKTPASKVGKPKRTHRDTPRPDDDDDDDDDNDTGVRRKRIRPGAPSTTRKAPPKTPKNKGTLPAGTSIRTTRSTARRGG</sequence>
<feature type="compositionally biased region" description="Low complexity" evidence="1">
    <location>
        <begin position="410"/>
        <end position="424"/>
    </location>
</feature>
<evidence type="ECO:0000313" key="2">
    <source>
        <dbReference type="EMBL" id="KAF6741115.1"/>
    </source>
</evidence>
<feature type="compositionally biased region" description="Acidic residues" evidence="1">
    <location>
        <begin position="83"/>
        <end position="94"/>
    </location>
</feature>
<feature type="region of interest" description="Disordered" evidence="1">
    <location>
        <begin position="371"/>
        <end position="591"/>
    </location>
</feature>
<feature type="compositionally biased region" description="Acidic residues" evidence="1">
    <location>
        <begin position="534"/>
        <end position="544"/>
    </location>
</feature>
<feature type="compositionally biased region" description="Acidic residues" evidence="1">
    <location>
        <begin position="484"/>
        <end position="493"/>
    </location>
</feature>
<dbReference type="Pfam" id="PF20414">
    <property type="entry name" value="DUF6698"/>
    <property type="match status" value="1"/>
</dbReference>
<protein>
    <submittedName>
        <fullName evidence="2">Uncharacterized protein</fullName>
    </submittedName>
</protein>
<dbReference type="OrthoDB" id="3220614at2759"/>
<comment type="caution">
    <text evidence="2">The sequence shown here is derived from an EMBL/GenBank/DDBJ whole genome shotgun (WGS) entry which is preliminary data.</text>
</comment>
<feature type="compositionally biased region" description="Acidic residues" evidence="1">
    <location>
        <begin position="444"/>
        <end position="462"/>
    </location>
</feature>